<evidence type="ECO:0000256" key="2">
    <source>
        <dbReference type="ARBA" id="ARBA00022692"/>
    </source>
</evidence>
<evidence type="ECO:0000256" key="1">
    <source>
        <dbReference type="ARBA" id="ARBA00004370"/>
    </source>
</evidence>
<dbReference type="InterPro" id="IPR000276">
    <property type="entry name" value="GPCR_Rhodpsn"/>
</dbReference>
<dbReference type="GO" id="GO:0008528">
    <property type="term" value="F:G protein-coupled peptide receptor activity"/>
    <property type="evidence" value="ECO:0000318"/>
    <property type="project" value="GO_Central"/>
</dbReference>
<dbReference type="HOGENOM" id="CLU_009579_6_0_1"/>
<dbReference type="PROSITE" id="PS00237">
    <property type="entry name" value="G_PROTEIN_RECEP_F1_1"/>
    <property type="match status" value="1"/>
</dbReference>
<feature type="domain" description="G-protein coupled receptors family 1 profile" evidence="7">
    <location>
        <begin position="44"/>
        <end position="311"/>
    </location>
</feature>
<feature type="transmembrane region" description="Helical" evidence="6">
    <location>
        <begin position="194"/>
        <end position="219"/>
    </location>
</feature>
<comment type="similarity">
    <text evidence="5">Belongs to the G-protein coupled receptor 1 family.</text>
</comment>
<evidence type="ECO:0000256" key="5">
    <source>
        <dbReference type="RuleBase" id="RU000688"/>
    </source>
</evidence>
<dbReference type="Gene3D" id="1.20.1070.10">
    <property type="entry name" value="Rhodopsin 7-helix transmembrane proteins"/>
    <property type="match status" value="1"/>
</dbReference>
<dbReference type="EMBL" id="DS985242">
    <property type="protein sequence ID" value="EDV28085.1"/>
    <property type="molecule type" value="Genomic_DNA"/>
</dbReference>
<accession>B3RNW6</accession>
<keyword evidence="4 6" id="KW-0472">Membrane</keyword>
<keyword evidence="5" id="KW-0807">Transducer</keyword>
<dbReference type="InterPro" id="IPR017452">
    <property type="entry name" value="GPCR_Rhodpsn_7TM"/>
</dbReference>
<evidence type="ECO:0000259" key="7">
    <source>
        <dbReference type="PROSITE" id="PS50262"/>
    </source>
</evidence>
<evidence type="ECO:0000313" key="9">
    <source>
        <dbReference type="Proteomes" id="UP000009022"/>
    </source>
</evidence>
<dbReference type="CTD" id="6750582"/>
<dbReference type="PANTHER" id="PTHR45698:SF1">
    <property type="entry name" value="TRACE AMINE-ASSOCIATED RECEPTOR 13C-LIKE"/>
    <property type="match status" value="1"/>
</dbReference>
<dbReference type="KEGG" id="tad:TRIADDRAFT_53317"/>
<organism evidence="8 9">
    <name type="scientific">Trichoplax adhaerens</name>
    <name type="common">Trichoplax reptans</name>
    <dbReference type="NCBI Taxonomy" id="10228"/>
    <lineage>
        <taxon>Eukaryota</taxon>
        <taxon>Metazoa</taxon>
        <taxon>Placozoa</taxon>
        <taxon>Uniplacotomia</taxon>
        <taxon>Trichoplacea</taxon>
        <taxon>Trichoplacidae</taxon>
        <taxon>Trichoplax</taxon>
    </lineage>
</organism>
<keyword evidence="3 6" id="KW-1133">Transmembrane helix</keyword>
<keyword evidence="5" id="KW-0297">G-protein coupled receptor</keyword>
<dbReference type="PANTHER" id="PTHR45698">
    <property type="entry name" value="TRACE AMINE-ASSOCIATED RECEPTOR 19N-RELATED"/>
    <property type="match status" value="1"/>
</dbReference>
<evidence type="ECO:0000256" key="4">
    <source>
        <dbReference type="ARBA" id="ARBA00023136"/>
    </source>
</evidence>
<comment type="subcellular location">
    <subcellularLocation>
        <location evidence="1">Membrane</location>
    </subcellularLocation>
</comment>
<reference evidence="8 9" key="1">
    <citation type="journal article" date="2008" name="Nature">
        <title>The Trichoplax genome and the nature of placozoans.</title>
        <authorList>
            <person name="Srivastava M."/>
            <person name="Begovic E."/>
            <person name="Chapman J."/>
            <person name="Putnam N.H."/>
            <person name="Hellsten U."/>
            <person name="Kawashima T."/>
            <person name="Kuo A."/>
            <person name="Mitros T."/>
            <person name="Salamov A."/>
            <person name="Carpenter M.L."/>
            <person name="Signorovitch A.Y."/>
            <person name="Moreno M.A."/>
            <person name="Kamm K."/>
            <person name="Grimwood J."/>
            <person name="Schmutz J."/>
            <person name="Shapiro H."/>
            <person name="Grigoriev I.V."/>
            <person name="Buss L.W."/>
            <person name="Schierwater B."/>
            <person name="Dellaporta S.L."/>
            <person name="Rokhsar D.S."/>
        </authorList>
    </citation>
    <scope>NUCLEOTIDE SEQUENCE [LARGE SCALE GENOMIC DNA]</scope>
    <source>
        <strain evidence="8 9">Grell-BS-1999</strain>
    </source>
</reference>
<dbReference type="AlphaFoldDB" id="B3RNW6"/>
<dbReference type="RefSeq" id="XP_002109919.1">
    <property type="nucleotide sequence ID" value="XM_002109883.1"/>
</dbReference>
<dbReference type="GO" id="GO:0005886">
    <property type="term" value="C:plasma membrane"/>
    <property type="evidence" value="ECO:0000318"/>
    <property type="project" value="GO_Central"/>
</dbReference>
<feature type="transmembrane region" description="Helical" evidence="6">
    <location>
        <begin position="28"/>
        <end position="53"/>
    </location>
</feature>
<dbReference type="STRING" id="10228.B3RNW6"/>
<dbReference type="PROSITE" id="PS50262">
    <property type="entry name" value="G_PROTEIN_RECEP_F1_2"/>
    <property type="match status" value="1"/>
</dbReference>
<evidence type="ECO:0000256" key="6">
    <source>
        <dbReference type="SAM" id="Phobius"/>
    </source>
</evidence>
<protein>
    <recommendedName>
        <fullName evidence="7">G-protein coupled receptors family 1 profile domain-containing protein</fullName>
    </recommendedName>
</protein>
<dbReference type="Pfam" id="PF00001">
    <property type="entry name" value="7tm_1"/>
    <property type="match status" value="1"/>
</dbReference>
<dbReference type="FunCoup" id="B3RNW6">
    <property type="interactions" value="99"/>
</dbReference>
<dbReference type="GO" id="GO:0007218">
    <property type="term" value="P:neuropeptide signaling pathway"/>
    <property type="evidence" value="ECO:0000318"/>
    <property type="project" value="GO_Central"/>
</dbReference>
<name>B3RNW6_TRIAD</name>
<dbReference type="OrthoDB" id="8935849at2759"/>
<feature type="transmembrane region" description="Helical" evidence="6">
    <location>
        <begin position="65"/>
        <end position="88"/>
    </location>
</feature>
<dbReference type="Proteomes" id="UP000009022">
    <property type="component" value="Unassembled WGS sequence"/>
</dbReference>
<feature type="transmembrane region" description="Helical" evidence="6">
    <location>
        <begin position="255"/>
        <end position="273"/>
    </location>
</feature>
<feature type="transmembrane region" description="Helical" evidence="6">
    <location>
        <begin position="108"/>
        <end position="130"/>
    </location>
</feature>
<evidence type="ECO:0000313" key="8">
    <source>
        <dbReference type="EMBL" id="EDV28085.1"/>
    </source>
</evidence>
<dbReference type="CDD" id="cd00637">
    <property type="entry name" value="7tm_classA_rhodopsin-like"/>
    <property type="match status" value="1"/>
</dbReference>
<dbReference type="PRINTS" id="PR00237">
    <property type="entry name" value="GPCRRHODOPSN"/>
</dbReference>
<dbReference type="SUPFAM" id="SSF81321">
    <property type="entry name" value="Family A G protein-coupled receptor-like"/>
    <property type="match status" value="1"/>
</dbReference>
<keyword evidence="5" id="KW-0675">Receptor</keyword>
<gene>
    <name evidence="8" type="ORF">TRIADDRAFT_53317</name>
</gene>
<feature type="transmembrane region" description="Helical" evidence="6">
    <location>
        <begin position="151"/>
        <end position="171"/>
    </location>
</feature>
<evidence type="ECO:0000256" key="3">
    <source>
        <dbReference type="ARBA" id="ARBA00022989"/>
    </source>
</evidence>
<sequence length="366" mass="41327">MSLYSYNNSTELGNGTQSENNVSNAGQYIISSAYVLIAVVSVVSNSMFCIILYKKKSPTAKATEYLFLNLAATDMLSGILLIVVPGFVIPIPDYPIPHVGLELFCRLIWSNALFFMLGFISVWTLLAICVDRWFAIAMPFSYKEICTKRKALITIIIIWIANIGLAMDNFLDRTAGPNGTKCVFFIWVNPADKAAVVTALQVVRIFIPSLLIAVVYLDIGRRILHSSYRKKVRVEPPKNTIIRSSQRDALIRKQVTVMSFIAAVVFLICWLPNEIYYTMAIHDPRLFKNITIRRITKLLTGLNSTLNPLIYAISNKYYREGFIELLRCRITVTLNRVSILPSSFANNSHINTVVKAWEKESDFTLS</sequence>
<dbReference type="InParanoid" id="B3RNW6"/>
<keyword evidence="2 5" id="KW-0812">Transmembrane</keyword>
<dbReference type="eggNOG" id="KOG3656">
    <property type="taxonomic scope" value="Eukaryota"/>
</dbReference>
<dbReference type="PhylomeDB" id="B3RNW6"/>
<dbReference type="GeneID" id="6750582"/>
<dbReference type="FunFam" id="1.20.1070.10:FF:000457">
    <property type="entry name" value="Somatostatin receptor type 4"/>
    <property type="match status" value="1"/>
</dbReference>
<keyword evidence="9" id="KW-1185">Reference proteome</keyword>
<dbReference type="OMA" id="IIIWIAN"/>
<proteinExistence type="inferred from homology"/>